<dbReference type="GO" id="GO:0003677">
    <property type="term" value="F:DNA binding"/>
    <property type="evidence" value="ECO:0007669"/>
    <property type="project" value="UniProtKB-UniRule"/>
</dbReference>
<evidence type="ECO:0000256" key="5">
    <source>
        <dbReference type="ARBA" id="ARBA00023172"/>
    </source>
</evidence>
<dbReference type="PROSITE" id="PS50880">
    <property type="entry name" value="TOPRIM"/>
    <property type="match status" value="1"/>
</dbReference>
<dbReference type="AlphaFoldDB" id="A0A1G2NF29"/>
<sequence>MDTLHELTEIFRAFPGVGPRQAKRFVHHLLQRGEDAEALSALAARLRKSVVRCELCRRFFTKEGSFKKCRACRDEGRDKATLLIVARDIDLEAVEKSGSFRGYYFVLGGTIPILDKQPEKRIALAALIARAENAAKEGLKEIVLALSANPEGEHTAETAARILAPLAKEHNIKISTLGRGLSTGTELEYADAETLKSAFKNRQ</sequence>
<gene>
    <name evidence="7" type="primary">recR</name>
    <name evidence="9" type="ORF">A2938_02430</name>
</gene>
<dbReference type="SUPFAM" id="SSF111304">
    <property type="entry name" value="Recombination protein RecR"/>
    <property type="match status" value="1"/>
</dbReference>
<dbReference type="InterPro" id="IPR006171">
    <property type="entry name" value="TOPRIM_dom"/>
</dbReference>
<dbReference type="GO" id="GO:0008270">
    <property type="term" value="F:zinc ion binding"/>
    <property type="evidence" value="ECO:0007669"/>
    <property type="project" value="UniProtKB-KW"/>
</dbReference>
<evidence type="ECO:0000259" key="8">
    <source>
        <dbReference type="PROSITE" id="PS50880"/>
    </source>
</evidence>
<comment type="caution">
    <text evidence="9">The sequence shown here is derived from an EMBL/GenBank/DDBJ whole genome shotgun (WGS) entry which is preliminary data.</text>
</comment>
<keyword evidence="1 7" id="KW-0479">Metal-binding</keyword>
<keyword evidence="6 7" id="KW-0234">DNA repair</keyword>
<organism evidence="9 10">
    <name type="scientific">Candidatus Taylorbacteria bacterium RIFCSPLOWO2_01_FULL_48_100</name>
    <dbReference type="NCBI Taxonomy" id="1802322"/>
    <lineage>
        <taxon>Bacteria</taxon>
        <taxon>Candidatus Tayloriibacteriota</taxon>
    </lineage>
</organism>
<dbReference type="Proteomes" id="UP000177797">
    <property type="component" value="Unassembled WGS sequence"/>
</dbReference>
<dbReference type="SMART" id="SM00493">
    <property type="entry name" value="TOPRIM"/>
    <property type="match status" value="1"/>
</dbReference>
<dbReference type="HAMAP" id="MF_00017">
    <property type="entry name" value="RecR"/>
    <property type="match status" value="1"/>
</dbReference>
<evidence type="ECO:0000256" key="4">
    <source>
        <dbReference type="ARBA" id="ARBA00022833"/>
    </source>
</evidence>
<comment type="function">
    <text evidence="7">May play a role in DNA repair. It seems to be involved in an RecBC-independent recombinational process of DNA repair. It may act with RecF and RecO.</text>
</comment>
<keyword evidence="4 7" id="KW-0862">Zinc</keyword>
<evidence type="ECO:0000256" key="1">
    <source>
        <dbReference type="ARBA" id="ARBA00022723"/>
    </source>
</evidence>
<keyword evidence="5 7" id="KW-0233">DNA recombination</keyword>
<feature type="domain" description="Toprim" evidence="8">
    <location>
        <begin position="80"/>
        <end position="182"/>
    </location>
</feature>
<protein>
    <recommendedName>
        <fullName evidence="7">Recombination protein RecR</fullName>
    </recommendedName>
</protein>
<keyword evidence="2 7" id="KW-0227">DNA damage</keyword>
<evidence type="ECO:0000256" key="2">
    <source>
        <dbReference type="ARBA" id="ARBA00022763"/>
    </source>
</evidence>
<accession>A0A1G2NF29</accession>
<evidence type="ECO:0000256" key="3">
    <source>
        <dbReference type="ARBA" id="ARBA00022771"/>
    </source>
</evidence>
<keyword evidence="3 7" id="KW-0863">Zinc-finger</keyword>
<comment type="similarity">
    <text evidence="7">Belongs to the RecR family.</text>
</comment>
<dbReference type="Pfam" id="PF21176">
    <property type="entry name" value="RecR_HhH"/>
    <property type="match status" value="1"/>
</dbReference>
<comment type="caution">
    <text evidence="7">Lacks conserved residue(s) required for the propagation of feature annotation.</text>
</comment>
<dbReference type="PANTHER" id="PTHR30446:SF0">
    <property type="entry name" value="RECOMBINATION PROTEIN RECR"/>
    <property type="match status" value="1"/>
</dbReference>
<reference evidence="9 10" key="1">
    <citation type="journal article" date="2016" name="Nat. Commun.">
        <title>Thousands of microbial genomes shed light on interconnected biogeochemical processes in an aquifer system.</title>
        <authorList>
            <person name="Anantharaman K."/>
            <person name="Brown C.T."/>
            <person name="Hug L.A."/>
            <person name="Sharon I."/>
            <person name="Castelle C.J."/>
            <person name="Probst A.J."/>
            <person name="Thomas B.C."/>
            <person name="Singh A."/>
            <person name="Wilkins M.J."/>
            <person name="Karaoz U."/>
            <person name="Brodie E.L."/>
            <person name="Williams K.H."/>
            <person name="Hubbard S.S."/>
            <person name="Banfield J.F."/>
        </authorList>
    </citation>
    <scope>NUCLEOTIDE SEQUENCE [LARGE SCALE GENOMIC DNA]</scope>
</reference>
<dbReference type="InterPro" id="IPR000093">
    <property type="entry name" value="DNA_Rcmb_RecR"/>
</dbReference>
<evidence type="ECO:0000256" key="7">
    <source>
        <dbReference type="HAMAP-Rule" id="MF_00017"/>
    </source>
</evidence>
<evidence type="ECO:0000313" key="10">
    <source>
        <dbReference type="Proteomes" id="UP000177797"/>
    </source>
</evidence>
<dbReference type="Pfam" id="PF13662">
    <property type="entry name" value="Toprim_4"/>
    <property type="match status" value="1"/>
</dbReference>
<dbReference type="Gene3D" id="1.10.8.420">
    <property type="entry name" value="RecR Domain 1"/>
    <property type="match status" value="1"/>
</dbReference>
<evidence type="ECO:0000256" key="6">
    <source>
        <dbReference type="ARBA" id="ARBA00023204"/>
    </source>
</evidence>
<dbReference type="EMBL" id="MHSA01000020">
    <property type="protein sequence ID" value="OHA34001.1"/>
    <property type="molecule type" value="Genomic_DNA"/>
</dbReference>
<proteinExistence type="inferred from homology"/>
<dbReference type="Gene3D" id="3.40.1360.10">
    <property type="match status" value="1"/>
</dbReference>
<dbReference type="GO" id="GO:0006310">
    <property type="term" value="P:DNA recombination"/>
    <property type="evidence" value="ECO:0007669"/>
    <property type="project" value="UniProtKB-UniRule"/>
</dbReference>
<dbReference type="Pfam" id="PF21175">
    <property type="entry name" value="RecR_C"/>
    <property type="match status" value="1"/>
</dbReference>
<dbReference type="PANTHER" id="PTHR30446">
    <property type="entry name" value="RECOMBINATION PROTEIN RECR"/>
    <property type="match status" value="1"/>
</dbReference>
<dbReference type="InterPro" id="IPR023627">
    <property type="entry name" value="Rcmb_RecR"/>
</dbReference>
<name>A0A1G2NF29_9BACT</name>
<evidence type="ECO:0000313" key="9">
    <source>
        <dbReference type="EMBL" id="OHA34001.1"/>
    </source>
</evidence>
<dbReference type="GO" id="GO:0006281">
    <property type="term" value="P:DNA repair"/>
    <property type="evidence" value="ECO:0007669"/>
    <property type="project" value="UniProtKB-UniRule"/>
</dbReference>